<sequence>MDSGRHIQEYGPSLPTLGFIFSTLPPLFQEMLMPYIPEHQRRSILSEVELRQAPASESAEASTSRSNVFPQAGAAEEGEEGEGASPEEEAPASPGDSSIATVDILLAGSRRAGVAEGREEEEEEEEASDGDSSIATIDYFRWIPEHREDPDAALTPEGSEEGSNVLFDEWLEEEEEEEAPASPGDSSIATMDIMLAGSRRAGVAEGREEEEEEEEASDGDSSIATIDYFRWIPERREDPDAALTPEGSEEGRSALVKEWLEGAAVLGAAANVARAEEAAAEVDGGEAPAEEVDGGEAQATNAAGTEDAAVEIGGEAQAAEEQQPEPDQMAARLLELRSRAIEIQVPAVEEVERSREVPAFRLPNLEMLPPRFRETLRVPGSDPYRAVVDCHGQRHIGTFTENF</sequence>
<dbReference type="Proteomes" id="UP000271098">
    <property type="component" value="Unassembled WGS sequence"/>
</dbReference>
<organism evidence="4">
    <name type="scientific">Gongylonema pulchrum</name>
    <dbReference type="NCBI Taxonomy" id="637853"/>
    <lineage>
        <taxon>Eukaryota</taxon>
        <taxon>Metazoa</taxon>
        <taxon>Ecdysozoa</taxon>
        <taxon>Nematoda</taxon>
        <taxon>Chromadorea</taxon>
        <taxon>Rhabditida</taxon>
        <taxon>Spirurina</taxon>
        <taxon>Spiruromorpha</taxon>
        <taxon>Spiruroidea</taxon>
        <taxon>Gongylonematidae</taxon>
        <taxon>Gongylonema</taxon>
    </lineage>
</organism>
<feature type="region of interest" description="Disordered" evidence="1">
    <location>
        <begin position="55"/>
        <end position="98"/>
    </location>
</feature>
<feature type="region of interest" description="Disordered" evidence="1">
    <location>
        <begin position="171"/>
        <end position="231"/>
    </location>
</feature>
<evidence type="ECO:0000313" key="4">
    <source>
        <dbReference type="WBParaSite" id="GPUH_0000400201-mRNA-1"/>
    </source>
</evidence>
<gene>
    <name evidence="2" type="ORF">GPUH_LOCUS3995</name>
</gene>
<feature type="region of interest" description="Disordered" evidence="1">
    <location>
        <begin position="280"/>
        <end position="306"/>
    </location>
</feature>
<feature type="region of interest" description="Disordered" evidence="1">
    <location>
        <begin position="110"/>
        <end position="135"/>
    </location>
</feature>
<dbReference type="EMBL" id="UYRT01007203">
    <property type="protein sequence ID" value="VDK41815.1"/>
    <property type="molecule type" value="Genomic_DNA"/>
</dbReference>
<reference evidence="2 3" key="2">
    <citation type="submission" date="2018-11" db="EMBL/GenBank/DDBJ databases">
        <authorList>
            <consortium name="Pathogen Informatics"/>
        </authorList>
    </citation>
    <scope>NUCLEOTIDE SEQUENCE [LARGE SCALE GENOMIC DNA]</scope>
</reference>
<accession>A0A183D5K4</accession>
<keyword evidence="3" id="KW-1185">Reference proteome</keyword>
<dbReference type="WBParaSite" id="GPUH_0000400201-mRNA-1">
    <property type="protein sequence ID" value="GPUH_0000400201-mRNA-1"/>
    <property type="gene ID" value="GPUH_0000400201"/>
</dbReference>
<feature type="compositionally biased region" description="Acidic residues" evidence="1">
    <location>
        <begin position="280"/>
        <end position="294"/>
    </location>
</feature>
<protein>
    <submittedName>
        <fullName evidence="2 4">Uncharacterized protein</fullName>
    </submittedName>
</protein>
<feature type="compositionally biased region" description="Acidic residues" evidence="1">
    <location>
        <begin position="76"/>
        <end position="90"/>
    </location>
</feature>
<feature type="compositionally biased region" description="Acidic residues" evidence="1">
    <location>
        <begin position="118"/>
        <end position="129"/>
    </location>
</feature>
<evidence type="ECO:0000256" key="1">
    <source>
        <dbReference type="SAM" id="MobiDB-lite"/>
    </source>
</evidence>
<name>A0A183D5K4_9BILA</name>
<feature type="compositionally biased region" description="Low complexity" evidence="1">
    <location>
        <begin position="55"/>
        <end position="66"/>
    </location>
</feature>
<evidence type="ECO:0000313" key="3">
    <source>
        <dbReference type="Proteomes" id="UP000271098"/>
    </source>
</evidence>
<proteinExistence type="predicted"/>
<dbReference type="AlphaFoldDB" id="A0A183D5K4"/>
<reference evidence="4" key="1">
    <citation type="submission" date="2016-06" db="UniProtKB">
        <authorList>
            <consortium name="WormBaseParasite"/>
        </authorList>
    </citation>
    <scope>IDENTIFICATION</scope>
</reference>
<feature type="compositionally biased region" description="Acidic residues" evidence="1">
    <location>
        <begin position="207"/>
        <end position="218"/>
    </location>
</feature>
<evidence type="ECO:0000313" key="2">
    <source>
        <dbReference type="EMBL" id="VDK41815.1"/>
    </source>
</evidence>